<dbReference type="Proteomes" id="UP000581135">
    <property type="component" value="Unassembled WGS sequence"/>
</dbReference>
<dbReference type="PANTHER" id="PTHR43537:SF49">
    <property type="entry name" value="TRANSCRIPTIONAL REGULATORY PROTEIN"/>
    <property type="match status" value="1"/>
</dbReference>
<dbReference type="RefSeq" id="WP_183416939.1">
    <property type="nucleotide sequence ID" value="NZ_JACHXA010000006.1"/>
</dbReference>
<dbReference type="InterPro" id="IPR008920">
    <property type="entry name" value="TF_FadR/GntR_C"/>
</dbReference>
<name>A0A839SUX9_9PROT</name>
<dbReference type="Pfam" id="PF07729">
    <property type="entry name" value="FCD"/>
    <property type="match status" value="1"/>
</dbReference>
<evidence type="ECO:0000256" key="3">
    <source>
        <dbReference type="ARBA" id="ARBA00023163"/>
    </source>
</evidence>
<dbReference type="Pfam" id="PF00392">
    <property type="entry name" value="GntR"/>
    <property type="match status" value="1"/>
</dbReference>
<dbReference type="GO" id="GO:0003700">
    <property type="term" value="F:DNA-binding transcription factor activity"/>
    <property type="evidence" value="ECO:0007669"/>
    <property type="project" value="InterPro"/>
</dbReference>
<dbReference type="InterPro" id="IPR036390">
    <property type="entry name" value="WH_DNA-bd_sf"/>
</dbReference>
<dbReference type="InterPro" id="IPR000524">
    <property type="entry name" value="Tscrpt_reg_HTH_GntR"/>
</dbReference>
<keyword evidence="2 5" id="KW-0238">DNA-binding</keyword>
<feature type="domain" description="HTH gntR-type" evidence="4">
    <location>
        <begin position="8"/>
        <end position="75"/>
    </location>
</feature>
<proteinExistence type="predicted"/>
<dbReference type="EMBL" id="JACHXA010000006">
    <property type="protein sequence ID" value="MBB3066128.1"/>
    <property type="molecule type" value="Genomic_DNA"/>
</dbReference>
<reference evidence="5 6" key="1">
    <citation type="submission" date="2020-08" db="EMBL/GenBank/DDBJ databases">
        <title>Genomic Encyclopedia of Type Strains, Phase III (KMG-III): the genomes of soil and plant-associated and newly described type strains.</title>
        <authorList>
            <person name="Whitman W."/>
        </authorList>
    </citation>
    <scope>NUCLEOTIDE SEQUENCE [LARGE SCALE GENOMIC DNA]</scope>
    <source>
        <strain evidence="5 6">CECT 8803</strain>
    </source>
</reference>
<dbReference type="PANTHER" id="PTHR43537">
    <property type="entry name" value="TRANSCRIPTIONAL REGULATOR, GNTR FAMILY"/>
    <property type="match status" value="1"/>
</dbReference>
<dbReference type="AlphaFoldDB" id="A0A839SUX9"/>
<keyword evidence="6" id="KW-1185">Reference proteome</keyword>
<dbReference type="InterPro" id="IPR036388">
    <property type="entry name" value="WH-like_DNA-bd_sf"/>
</dbReference>
<dbReference type="SMART" id="SM00345">
    <property type="entry name" value="HTH_GNTR"/>
    <property type="match status" value="1"/>
</dbReference>
<dbReference type="SUPFAM" id="SSF46785">
    <property type="entry name" value="Winged helix' DNA-binding domain"/>
    <property type="match status" value="1"/>
</dbReference>
<comment type="caution">
    <text evidence="5">The sequence shown here is derived from an EMBL/GenBank/DDBJ whole genome shotgun (WGS) entry which is preliminary data.</text>
</comment>
<evidence type="ECO:0000256" key="2">
    <source>
        <dbReference type="ARBA" id="ARBA00023125"/>
    </source>
</evidence>
<dbReference type="Gene3D" id="1.10.10.10">
    <property type="entry name" value="Winged helix-like DNA-binding domain superfamily/Winged helix DNA-binding domain"/>
    <property type="match status" value="1"/>
</dbReference>
<evidence type="ECO:0000313" key="5">
    <source>
        <dbReference type="EMBL" id="MBB3066128.1"/>
    </source>
</evidence>
<keyword evidence="1" id="KW-0805">Transcription regulation</keyword>
<accession>A0A839SUX9</accession>
<protein>
    <submittedName>
        <fullName evidence="5">DNA-binding GntR family transcriptional regulator</fullName>
    </submittedName>
</protein>
<gene>
    <name evidence="5" type="ORF">FHR98_002431</name>
</gene>
<evidence type="ECO:0000313" key="6">
    <source>
        <dbReference type="Proteomes" id="UP000581135"/>
    </source>
</evidence>
<dbReference type="SMART" id="SM00895">
    <property type="entry name" value="FCD"/>
    <property type="match status" value="1"/>
</dbReference>
<evidence type="ECO:0000256" key="1">
    <source>
        <dbReference type="ARBA" id="ARBA00023015"/>
    </source>
</evidence>
<organism evidence="5 6">
    <name type="scientific">Limibacillus halophilus</name>
    <dbReference type="NCBI Taxonomy" id="1579333"/>
    <lineage>
        <taxon>Bacteria</taxon>
        <taxon>Pseudomonadati</taxon>
        <taxon>Pseudomonadota</taxon>
        <taxon>Alphaproteobacteria</taxon>
        <taxon>Rhodospirillales</taxon>
        <taxon>Rhodovibrionaceae</taxon>
        <taxon>Limibacillus</taxon>
    </lineage>
</organism>
<dbReference type="InterPro" id="IPR011711">
    <property type="entry name" value="GntR_C"/>
</dbReference>
<dbReference type="GO" id="GO:0003677">
    <property type="term" value="F:DNA binding"/>
    <property type="evidence" value="ECO:0007669"/>
    <property type="project" value="UniProtKB-KW"/>
</dbReference>
<keyword evidence="3" id="KW-0804">Transcription</keyword>
<dbReference type="SUPFAM" id="SSF48008">
    <property type="entry name" value="GntR ligand-binding domain-like"/>
    <property type="match status" value="1"/>
</dbReference>
<evidence type="ECO:0000259" key="4">
    <source>
        <dbReference type="PROSITE" id="PS50949"/>
    </source>
</evidence>
<dbReference type="Gene3D" id="1.20.120.530">
    <property type="entry name" value="GntR ligand-binding domain-like"/>
    <property type="match status" value="1"/>
</dbReference>
<dbReference type="PROSITE" id="PS50949">
    <property type="entry name" value="HTH_GNTR"/>
    <property type="match status" value="1"/>
</dbReference>
<sequence>MNVDTPQSTLAEQAFEQIFDLILTGELPLGGIVNEANLAQRFSISRGPVREAVQRLQGLRLVTREPYMRARVVQLSGRDLVEIFQLRQGVEGMACRLASEAMSDTDLQQLLDDLEQSRNGQGATPEILDIHVRIAKGSGNKRIVSLLCGDLYHLMRIYRFRSGSEPGRRGKAFEEHWQIVRAMRSRDPDLAESLMRAHIGRATETLLASLNDIEAPLRLVTET</sequence>